<dbReference type="CDD" id="cd00030">
    <property type="entry name" value="C2"/>
    <property type="match status" value="1"/>
</dbReference>
<reference evidence="4 5" key="1">
    <citation type="submission" date="2018-04" db="EMBL/GenBank/DDBJ databases">
        <title>The genome of golden apple snail Pomacea canaliculata provides insight into stress tolerance and invasive adaptation.</title>
        <authorList>
            <person name="Liu C."/>
            <person name="Liu B."/>
            <person name="Ren Y."/>
            <person name="Zhang Y."/>
            <person name="Wang H."/>
            <person name="Li S."/>
            <person name="Jiang F."/>
            <person name="Yin L."/>
            <person name="Zhang G."/>
            <person name="Qian W."/>
            <person name="Fan W."/>
        </authorList>
    </citation>
    <scope>NUCLEOTIDE SEQUENCE [LARGE SCALE GENOMIC DNA]</scope>
    <source>
        <strain evidence="4">SZHN2017</strain>
        <tissue evidence="4">Muscle</tissue>
    </source>
</reference>
<evidence type="ECO:0000259" key="3">
    <source>
        <dbReference type="PROSITE" id="PS50004"/>
    </source>
</evidence>
<dbReference type="GO" id="GO:0005777">
    <property type="term" value="C:peroxisome"/>
    <property type="evidence" value="ECO:0007669"/>
    <property type="project" value="TreeGrafter"/>
</dbReference>
<keyword evidence="1" id="KW-0175">Coiled coil</keyword>
<dbReference type="SUPFAM" id="SSF49562">
    <property type="entry name" value="C2 domain (Calcium/lipid-binding domain, CaLB)"/>
    <property type="match status" value="1"/>
</dbReference>
<name>A0A2T7PW51_POMCA</name>
<dbReference type="InterPro" id="IPR000008">
    <property type="entry name" value="C2_dom"/>
</dbReference>
<dbReference type="InterPro" id="IPR039889">
    <property type="entry name" value="CCD33"/>
</dbReference>
<dbReference type="Proteomes" id="UP000245119">
    <property type="component" value="Linkage Group LG1"/>
</dbReference>
<dbReference type="Gene3D" id="2.60.40.150">
    <property type="entry name" value="C2 domain"/>
    <property type="match status" value="1"/>
</dbReference>
<dbReference type="PANTHER" id="PTHR21623:SF2">
    <property type="entry name" value="COILED-COIL DOMAIN-CONTAINING PROTEIN 33"/>
    <property type="match status" value="1"/>
</dbReference>
<feature type="compositionally biased region" description="Pro residues" evidence="2">
    <location>
        <begin position="242"/>
        <end position="264"/>
    </location>
</feature>
<proteinExistence type="predicted"/>
<gene>
    <name evidence="4" type="ORF">C0Q70_00240</name>
</gene>
<dbReference type="PANTHER" id="PTHR21623">
    <property type="entry name" value="SPERIOLIN-BINDING FACTOR"/>
    <property type="match status" value="1"/>
</dbReference>
<dbReference type="InterPro" id="IPR035892">
    <property type="entry name" value="C2_domain_sf"/>
</dbReference>
<protein>
    <recommendedName>
        <fullName evidence="3">C2 domain-containing protein</fullName>
    </recommendedName>
</protein>
<feature type="region of interest" description="Disordered" evidence="2">
    <location>
        <begin position="186"/>
        <end position="304"/>
    </location>
</feature>
<evidence type="ECO:0000313" key="5">
    <source>
        <dbReference type="Proteomes" id="UP000245119"/>
    </source>
</evidence>
<feature type="domain" description="C2" evidence="3">
    <location>
        <begin position="300"/>
        <end position="433"/>
    </location>
</feature>
<organism evidence="4 5">
    <name type="scientific">Pomacea canaliculata</name>
    <name type="common">Golden apple snail</name>
    <dbReference type="NCBI Taxonomy" id="400727"/>
    <lineage>
        <taxon>Eukaryota</taxon>
        <taxon>Metazoa</taxon>
        <taxon>Spiralia</taxon>
        <taxon>Lophotrochozoa</taxon>
        <taxon>Mollusca</taxon>
        <taxon>Gastropoda</taxon>
        <taxon>Caenogastropoda</taxon>
        <taxon>Architaenioglossa</taxon>
        <taxon>Ampullarioidea</taxon>
        <taxon>Ampullariidae</taxon>
        <taxon>Pomacea</taxon>
    </lineage>
</organism>
<accession>A0A2T7PW51</accession>
<feature type="compositionally biased region" description="Basic and acidic residues" evidence="2">
    <location>
        <begin position="217"/>
        <end position="239"/>
    </location>
</feature>
<keyword evidence="5" id="KW-1185">Reference proteome</keyword>
<comment type="caution">
    <text evidence="4">The sequence shown here is derived from an EMBL/GenBank/DDBJ whole genome shotgun (WGS) entry which is preliminary data.</text>
</comment>
<evidence type="ECO:0000256" key="1">
    <source>
        <dbReference type="SAM" id="Coils"/>
    </source>
</evidence>
<dbReference type="Pfam" id="PF00168">
    <property type="entry name" value="C2"/>
    <property type="match status" value="1"/>
</dbReference>
<dbReference type="AlphaFoldDB" id="A0A2T7PW51"/>
<sequence>MEERGVTPRPTGIENKSLEYEVEIHDVQFNHTGRFFVKLAIQSLHTKDYSKVTVRKWPGEEYVRDFEALTDVVVQSDNDDLNIFEDRKFTFSLPKGFCKNDKNHDVYLLLEAFSLPEDEEDTGQKVGEGKVAIYPRTNAPRTNHAVSPGGDMYRFTDYVPLLRGSQVDKSQMHCGRLRCTFALREKVPQMKPPKPKLDPKASTSPITALVPPAAPAPEKKPETDKETQKKKDEGKKGELEVPPSPKRPPPVVHTPPAKPPPPKATPTSVWGDNVSLNLPKSPSPPPLTDSKRLSDSPLPDLNQSTFSANPAWRYTALKGNEQFDVIVHGASGLPTARDGHVPLPYVILKTKHDDDIGVKARAKTHAVVRPTHVPSWEEMISVEVDEPKSENEVLVLSVGDATTKQGLVKYLLPASSLKPFHQYHLEMVMPTKSSVGGAKTYVSIIRRQSTLPQDPACPNYLGLEVFLRAVQRPLQNPAGPLIAVARIVPDYHNYRTDTLQSHPRAAGISMTSVTFPNPHPSSFSVPEQSSQGYPQVSLIGRPAEQPRWNHPFLFCDKREKATMFTPSAALVIEYYVANAAMTDEFWKIRSPVGFSSVLLDQRMYSQLSANNASLGMRVEGVPIQGSDLYTVDNTAPTVGMVMRLIKSDQPDSMVAMSNMENLPEVTLHQTDSTLHAPDVLTLGEDDAQGSEVSSPAPDSPVGTDELLRRLQPATDRSRRVLPIKDGEMPPYDAMETILPEYRYIFTEPSINHDREPGRTRGTTMAPTTRQTRLPTDLEHTSMSVMDQQLREIDNYRQAVQRMGQDILSLRTTIRELEGTNSKLRLELGNYSDATRLIIDSSELDALAKPELTARYAALKQKLAAQTTELKAYKDKVQKLQNELIKKNDKEKEYLRMSHAHASQQELLQRLQEKVNKVRQLEDTCKKQEKVIEKMERILEKQRDKTQSAKDMNSEANGALIEENKRLRQQIEEIREQLNRGGRAGEDLEKLELYQALERSEGRIMSLEKQLADNSRQWGRERAELQIRMSETDNGFGRAGGLVLHDYPLLPRRTTPPTTTEPKALMMSRWLSYLRFSNGRDDGDKLFVGHEAWRLHDITGLQTLSRSLDPDWKRVVAAVELSFPTVTSQPRTFMNIR</sequence>
<dbReference type="OrthoDB" id="552574at2759"/>
<dbReference type="STRING" id="400727.A0A2T7PW51"/>
<evidence type="ECO:0000256" key="2">
    <source>
        <dbReference type="SAM" id="MobiDB-lite"/>
    </source>
</evidence>
<feature type="coiled-coil region" evidence="1">
    <location>
        <begin position="785"/>
        <end position="1016"/>
    </location>
</feature>
<dbReference type="EMBL" id="PZQS01000001">
    <property type="protein sequence ID" value="PVD37643.1"/>
    <property type="molecule type" value="Genomic_DNA"/>
</dbReference>
<dbReference type="PROSITE" id="PS50004">
    <property type="entry name" value="C2"/>
    <property type="match status" value="1"/>
</dbReference>
<evidence type="ECO:0000313" key="4">
    <source>
        <dbReference type="EMBL" id="PVD37643.1"/>
    </source>
</evidence>